<dbReference type="Proteomes" id="UP000051298">
    <property type="component" value="Unassembled WGS sequence"/>
</dbReference>
<evidence type="ECO:0000259" key="5">
    <source>
        <dbReference type="Pfam" id="PF01212"/>
    </source>
</evidence>
<keyword evidence="6" id="KW-0456">Lyase</keyword>
<dbReference type="InterPro" id="IPR015422">
    <property type="entry name" value="PyrdxlP-dep_Trfase_small"/>
</dbReference>
<evidence type="ECO:0000256" key="2">
    <source>
        <dbReference type="ARBA" id="ARBA00006966"/>
    </source>
</evidence>
<name>A0A0P1EW74_9RHOB</name>
<accession>A0A0P1EW74</accession>
<reference evidence="6 7" key="1">
    <citation type="submission" date="2015-09" db="EMBL/GenBank/DDBJ databases">
        <authorList>
            <consortium name="Swine Surveillance"/>
        </authorList>
    </citation>
    <scope>NUCLEOTIDE SEQUENCE [LARGE SCALE GENOMIC DNA]</scope>
    <source>
        <strain evidence="6 7">CECT 5294</strain>
    </source>
</reference>
<evidence type="ECO:0000313" key="6">
    <source>
        <dbReference type="EMBL" id="CUH59219.1"/>
    </source>
</evidence>
<comment type="cofactor">
    <cofactor evidence="1">
        <name>pyridoxal 5'-phosphate</name>
        <dbReference type="ChEBI" id="CHEBI:597326"/>
    </cofactor>
</comment>
<comment type="similarity">
    <text evidence="2">Belongs to the threonine aldolase family.</text>
</comment>
<dbReference type="SUPFAM" id="SSF53383">
    <property type="entry name" value="PLP-dependent transferases"/>
    <property type="match status" value="1"/>
</dbReference>
<dbReference type="AlphaFoldDB" id="A0A0P1EW74"/>
<feature type="domain" description="Aromatic amino acid beta-eliminating lyase/threonine aldolase" evidence="5">
    <location>
        <begin position="5"/>
        <end position="290"/>
    </location>
</feature>
<dbReference type="EMBL" id="CYRX01000009">
    <property type="protein sequence ID" value="CUH59219.1"/>
    <property type="molecule type" value="Genomic_DNA"/>
</dbReference>
<dbReference type="Pfam" id="PF01212">
    <property type="entry name" value="Beta_elim_lyase"/>
    <property type="match status" value="1"/>
</dbReference>
<protein>
    <submittedName>
        <fullName evidence="6">Low specificity L-threonine aldolase</fullName>
        <ecNumber evidence="6">4.1.2.48</ecNumber>
    </submittedName>
</protein>
<evidence type="ECO:0000256" key="3">
    <source>
        <dbReference type="ARBA" id="ARBA00011881"/>
    </source>
</evidence>
<evidence type="ECO:0000256" key="1">
    <source>
        <dbReference type="ARBA" id="ARBA00001933"/>
    </source>
</evidence>
<dbReference type="GO" id="GO:0006520">
    <property type="term" value="P:amino acid metabolic process"/>
    <property type="evidence" value="ECO:0007669"/>
    <property type="project" value="InterPro"/>
</dbReference>
<dbReference type="InterPro" id="IPR001597">
    <property type="entry name" value="ArAA_b-elim_lyase/Thr_aldolase"/>
</dbReference>
<dbReference type="EC" id="4.1.2.48" evidence="6"/>
<proteinExistence type="inferred from homology"/>
<comment type="subunit">
    <text evidence="3">Homotetramer.</text>
</comment>
<dbReference type="PANTHER" id="PTHR48097">
    <property type="entry name" value="L-THREONINE ALDOLASE-RELATED"/>
    <property type="match status" value="1"/>
</dbReference>
<sequence length="354" mass="37732">MNLNFASDNTGPVAPKIMEAMLAANTGAAMPYGNDPSMDEVTQGIRRTFDMPEATTLLVTVGTAANALALAILVQPYETVFCHRTSHIELDECGAPEFYSGGAKLTLVDGPDGKICAEALRAAIERVGTDLHSVQLGALSLTNLTELGTIYTLDELRTLTGIAREYGLYTHLDGARFANACAALGCSAADMAQGFDMISFGGTKNGCMGVEGIVIRDPEMAQQAQFRRKRAGHLWSKNRFLAAQMQAYLHDDLWLQLAAQANVAGQRLAKGLREVGARLEAEPAGNMIFARLPRQAHNRAFAGGAQYSLSDENGDGVLARFVCDWSKTEDEVDALLALLQGKSAQNAATSAATA</sequence>
<evidence type="ECO:0000313" key="7">
    <source>
        <dbReference type="Proteomes" id="UP000051298"/>
    </source>
</evidence>
<evidence type="ECO:0000256" key="4">
    <source>
        <dbReference type="ARBA" id="ARBA00022898"/>
    </source>
</evidence>
<dbReference type="Gene3D" id="3.90.1150.10">
    <property type="entry name" value="Aspartate Aminotransferase, domain 1"/>
    <property type="match status" value="1"/>
</dbReference>
<dbReference type="InterPro" id="IPR015421">
    <property type="entry name" value="PyrdxlP-dep_Trfase_major"/>
</dbReference>
<dbReference type="PANTHER" id="PTHR48097:SF5">
    <property type="entry name" value="LOW SPECIFICITY L-THREONINE ALDOLASE"/>
    <property type="match status" value="1"/>
</dbReference>
<dbReference type="GO" id="GO:0016829">
    <property type="term" value="F:lyase activity"/>
    <property type="evidence" value="ECO:0007669"/>
    <property type="project" value="UniProtKB-KW"/>
</dbReference>
<gene>
    <name evidence="6" type="primary">ltaE</name>
    <name evidence="6" type="ORF">THS5294_00502</name>
</gene>
<dbReference type="InterPro" id="IPR015424">
    <property type="entry name" value="PyrdxlP-dep_Trfase"/>
</dbReference>
<dbReference type="Gene3D" id="3.40.640.10">
    <property type="entry name" value="Type I PLP-dependent aspartate aminotransferase-like (Major domain)"/>
    <property type="match status" value="1"/>
</dbReference>
<dbReference type="RefSeq" id="WP_058122501.1">
    <property type="nucleotide sequence ID" value="NZ_CYRX01000009.1"/>
</dbReference>
<organism evidence="6 7">
    <name type="scientific">Thalassobacter stenotrophicus</name>
    <dbReference type="NCBI Taxonomy" id="266809"/>
    <lineage>
        <taxon>Bacteria</taxon>
        <taxon>Pseudomonadati</taxon>
        <taxon>Pseudomonadota</taxon>
        <taxon>Alphaproteobacteria</taxon>
        <taxon>Rhodobacterales</taxon>
        <taxon>Roseobacteraceae</taxon>
        <taxon>Thalassobacter</taxon>
    </lineage>
</organism>
<keyword evidence="4" id="KW-0663">Pyridoxal phosphate</keyword>